<dbReference type="EMBL" id="CP012746">
    <property type="protein sequence ID" value="ALL63716.1"/>
    <property type="molecule type" value="Genomic_DNA"/>
</dbReference>
<keyword evidence="2" id="KW-0560">Oxidoreductase</keyword>
<dbReference type="CDD" id="cd05271">
    <property type="entry name" value="NDUFA9_like_SDR_a"/>
    <property type="match status" value="1"/>
</dbReference>
<dbReference type="InterPro" id="IPR001509">
    <property type="entry name" value="Epimerase_deHydtase"/>
</dbReference>
<dbReference type="Gene3D" id="3.40.50.720">
    <property type="entry name" value="NAD(P)-binding Rossmann-like Domain"/>
    <property type="match status" value="1"/>
</dbReference>
<dbReference type="InterPro" id="IPR051207">
    <property type="entry name" value="ComplexI_NDUFA9_subunit"/>
</dbReference>
<evidence type="ECO:0000259" key="1">
    <source>
        <dbReference type="Pfam" id="PF01370"/>
    </source>
</evidence>
<dbReference type="GO" id="GO:0044877">
    <property type="term" value="F:protein-containing complex binding"/>
    <property type="evidence" value="ECO:0007669"/>
    <property type="project" value="TreeGrafter"/>
</dbReference>
<reference evidence="2 3" key="1">
    <citation type="journal article" date="2014" name="Genome Announc.">
        <title>Draft Genome Sequence of the Haloacid-Degrading Burkholderia caribensis Strain MBA4.</title>
        <authorList>
            <person name="Pan Y."/>
            <person name="Kong K.F."/>
            <person name="Tsang J.S."/>
        </authorList>
    </citation>
    <scope>NUCLEOTIDE SEQUENCE [LARGE SCALE GENOMIC DNA]</scope>
    <source>
        <strain evidence="2 3">MBA4</strain>
    </source>
</reference>
<evidence type="ECO:0000313" key="2">
    <source>
        <dbReference type="EMBL" id="ALL63716.1"/>
    </source>
</evidence>
<dbReference type="GeneID" id="69967947"/>
<sequence>MRHQTIAIVGGSGFIGSHLVNALVELGKTVRIATRRRYHARHLTLLPIDVIETDVFDPIQLARFVEGADAVVNLVGVLHGHRGDPYGPEFAKAHVELPTKIVSACEGKGVHRLIHMSAIGADPRGPSMYLRSKGDGERAVHASSMLASTIFRPSVVFGPEDAFLNKFAFLQRMFPVIPLAKPNARFQPIFVGDVAKAIVNVLDLDASTGRTYELGGPSVYTLEALVEYCGDVIGKHARIIRLPDSLARLQALSFELAPGEPVISRDNLDSMKIDAVLSAPLAPELDIEPASIETIAPVYLTGSSFRSRFNSFRASAGR</sequence>
<dbReference type="SUPFAM" id="SSF51735">
    <property type="entry name" value="NAD(P)-binding Rossmann-fold domains"/>
    <property type="match status" value="1"/>
</dbReference>
<dbReference type="EC" id="1.6.99.3" evidence="2"/>
<evidence type="ECO:0000313" key="3">
    <source>
        <dbReference type="Proteomes" id="UP000019146"/>
    </source>
</evidence>
<dbReference type="GO" id="GO:0016491">
    <property type="term" value="F:oxidoreductase activity"/>
    <property type="evidence" value="ECO:0007669"/>
    <property type="project" value="UniProtKB-KW"/>
</dbReference>
<dbReference type="Proteomes" id="UP000019146">
    <property type="component" value="Chromosome 1"/>
</dbReference>
<dbReference type="InterPro" id="IPR036291">
    <property type="entry name" value="NAD(P)-bd_dom_sf"/>
</dbReference>
<name>A0A0P0R678_9BURK</name>
<dbReference type="Pfam" id="PF01370">
    <property type="entry name" value="Epimerase"/>
    <property type="match status" value="1"/>
</dbReference>
<dbReference type="RefSeq" id="WP_035991578.1">
    <property type="nucleotide sequence ID" value="NZ_CP012746.1"/>
</dbReference>
<organism evidence="2 3">
    <name type="scientific">Paraburkholderia caribensis MBA4</name>
    <dbReference type="NCBI Taxonomy" id="1323664"/>
    <lineage>
        <taxon>Bacteria</taxon>
        <taxon>Pseudomonadati</taxon>
        <taxon>Pseudomonadota</taxon>
        <taxon>Betaproteobacteria</taxon>
        <taxon>Burkholderiales</taxon>
        <taxon>Burkholderiaceae</taxon>
        <taxon>Paraburkholderia</taxon>
    </lineage>
</organism>
<dbReference type="PANTHER" id="PTHR12126">
    <property type="entry name" value="NADH-UBIQUINONE OXIDOREDUCTASE 39 KDA SUBUNIT-RELATED"/>
    <property type="match status" value="1"/>
</dbReference>
<dbReference type="AlphaFoldDB" id="A0A0P0R678"/>
<dbReference type="KEGG" id="bcai:K788_0007181"/>
<accession>A0A0P0R678</accession>
<proteinExistence type="predicted"/>
<protein>
    <submittedName>
        <fullName evidence="2">NAD-dependent epimerase/dehydratase</fullName>
        <ecNumber evidence="2">1.6.99.3</ecNumber>
    </submittedName>
</protein>
<gene>
    <name evidence="2" type="ORF">K788_0007181</name>
</gene>
<dbReference type="PANTHER" id="PTHR12126:SF11">
    <property type="entry name" value="NADH DEHYDROGENASE [UBIQUINONE] 1 ALPHA SUBCOMPLEX SUBUNIT 9, MITOCHONDRIAL"/>
    <property type="match status" value="1"/>
</dbReference>
<feature type="domain" description="NAD-dependent epimerase/dehydratase" evidence="1">
    <location>
        <begin position="6"/>
        <end position="215"/>
    </location>
</feature>